<dbReference type="GO" id="GO:0002940">
    <property type="term" value="P:tRNA N2-guanine methylation"/>
    <property type="evidence" value="ECO:0007669"/>
    <property type="project" value="TreeGrafter"/>
</dbReference>
<evidence type="ECO:0000313" key="10">
    <source>
        <dbReference type="EMBL" id="OIR20044.1"/>
    </source>
</evidence>
<dbReference type="SUPFAM" id="SSF53335">
    <property type="entry name" value="S-adenosyl-L-methionine-dependent methyltransferases"/>
    <property type="match status" value="1"/>
</dbReference>
<keyword evidence="5 8" id="KW-0819">tRNA processing</keyword>
<evidence type="ECO:0000256" key="5">
    <source>
        <dbReference type="ARBA" id="ARBA00022694"/>
    </source>
</evidence>
<dbReference type="Gene3D" id="3.30.56.70">
    <property type="entry name" value="N2,N2-dimethylguanosine tRNA methyltransferase, C-terminal domain"/>
    <property type="match status" value="1"/>
</dbReference>
<dbReference type="PROSITE" id="PS51626">
    <property type="entry name" value="SAM_MT_TRM1"/>
    <property type="match status" value="1"/>
</dbReference>
<dbReference type="GO" id="GO:0000049">
    <property type="term" value="F:tRNA binding"/>
    <property type="evidence" value="ECO:0007669"/>
    <property type="project" value="UniProtKB-UniRule"/>
</dbReference>
<dbReference type="PANTHER" id="PTHR10631:SF3">
    <property type="entry name" value="TRNA (GUANINE(26)-N(2))-DIMETHYLTRANSFERASE"/>
    <property type="match status" value="1"/>
</dbReference>
<dbReference type="GO" id="GO:0160104">
    <property type="term" value="F:tRNA (guanine(26)-N2)-dimethyltransferase activity"/>
    <property type="evidence" value="ECO:0007669"/>
    <property type="project" value="UniProtKB-EC"/>
</dbReference>
<evidence type="ECO:0000256" key="1">
    <source>
        <dbReference type="ARBA" id="ARBA00022555"/>
    </source>
</evidence>
<dbReference type="Proteomes" id="UP000183080">
    <property type="component" value="Unassembled WGS sequence"/>
</dbReference>
<keyword evidence="1 8" id="KW-0820">tRNA-binding</keyword>
<evidence type="ECO:0000256" key="9">
    <source>
        <dbReference type="SAM" id="MobiDB-lite"/>
    </source>
</evidence>
<keyword evidence="2 8" id="KW-0489">Methyltransferase</keyword>
<dbReference type="PANTHER" id="PTHR10631">
    <property type="entry name" value="N 2 ,N 2 -DIMETHYLGUANOSINE TRNA METHYLTRANSFERASE"/>
    <property type="match status" value="1"/>
</dbReference>
<name>A0A1J5U1Y6_9ARCH</name>
<evidence type="ECO:0000256" key="7">
    <source>
        <dbReference type="ARBA" id="ARBA00039099"/>
    </source>
</evidence>
<feature type="region of interest" description="Disordered" evidence="9">
    <location>
        <begin position="1"/>
        <end position="25"/>
    </location>
</feature>
<dbReference type="Pfam" id="PF02005">
    <property type="entry name" value="TRM"/>
    <property type="match status" value="2"/>
</dbReference>
<proteinExistence type="inferred from homology"/>
<evidence type="ECO:0000256" key="8">
    <source>
        <dbReference type="PROSITE-ProRule" id="PRU00958"/>
    </source>
</evidence>
<dbReference type="STRING" id="1888995.BD935_05425"/>
<evidence type="ECO:0000313" key="11">
    <source>
        <dbReference type="Proteomes" id="UP000183080"/>
    </source>
</evidence>
<keyword evidence="4 8" id="KW-0949">S-adenosyl-L-methionine</keyword>
<reference evidence="10 11" key="1">
    <citation type="submission" date="2016-08" db="EMBL/GenBank/DDBJ databases">
        <title>New Insights into Marine Group III Euryarchaeota, from dark to light.</title>
        <authorList>
            <person name="Haro-Moreno J.M."/>
            <person name="Rodriguez-Valera F."/>
            <person name="Lopez-Garcia P."/>
            <person name="Moreira D."/>
            <person name="Martin-Cuadrado A.B."/>
        </authorList>
    </citation>
    <scope>NUCLEOTIDE SEQUENCE [LARGE SCALE GENOMIC DNA]</scope>
    <source>
        <strain evidence="10">CG-Epi1</strain>
    </source>
</reference>
<dbReference type="Gene3D" id="3.40.50.150">
    <property type="entry name" value="Vaccinia Virus protein VP39"/>
    <property type="match status" value="1"/>
</dbReference>
<evidence type="ECO:0000256" key="2">
    <source>
        <dbReference type="ARBA" id="ARBA00022603"/>
    </source>
</evidence>
<dbReference type="InterPro" id="IPR002905">
    <property type="entry name" value="Trm1"/>
</dbReference>
<comment type="similarity">
    <text evidence="8">Belongs to the class I-like SAM-binding methyltransferase superfamily. Trm1 family.</text>
</comment>
<sequence>MIEHQEGKANFKANLSGKDKGPGKRKGVFYNPSMKFSRDLNVEFAKKLNFNGLFLDGMAASGIRGIRLALECNYNVEFCDTSKLAVEAIKDNLKLNNLQSEVFHDDLQNLVKERQYDWIDVDPFGTPAPYLESIIENVNDGGILGIAATDTAVLCGAKPSICFKRYGAYSMKRVAAKEVGIRILLGRIQALASNYNRSIEPMLSYSEGHHLRVFVKIIDARPISLKWLNQDMQVLAEEAPESAGPIWMEKIIDSELVPENCEGQLGKFFDTLRKEAEGPPGLFDINDIARAAQIGQTPKKLKIVECLEKEGFFASVSIFSPIGIKTNAPHDIRIRAIENAQSL</sequence>
<keyword evidence="6 8" id="KW-0694">RNA-binding</keyword>
<protein>
    <recommendedName>
        <fullName evidence="7">tRNA (guanine(26)-N(2))-dimethyltransferase</fullName>
        <ecNumber evidence="7">2.1.1.216</ecNumber>
    </recommendedName>
</protein>
<accession>A0A1J5U1Y6</accession>
<comment type="caution">
    <text evidence="10">The sequence shown here is derived from an EMBL/GenBank/DDBJ whole genome shotgun (WGS) entry which is preliminary data.</text>
</comment>
<evidence type="ECO:0000256" key="4">
    <source>
        <dbReference type="ARBA" id="ARBA00022691"/>
    </source>
</evidence>
<dbReference type="InterPro" id="IPR029063">
    <property type="entry name" value="SAM-dependent_MTases_sf"/>
</dbReference>
<dbReference type="EC" id="2.1.1.216" evidence="7"/>
<evidence type="ECO:0000256" key="6">
    <source>
        <dbReference type="ARBA" id="ARBA00022884"/>
    </source>
</evidence>
<dbReference type="EMBL" id="MIZA01000016">
    <property type="protein sequence ID" value="OIR20044.1"/>
    <property type="molecule type" value="Genomic_DNA"/>
</dbReference>
<keyword evidence="3 8" id="KW-0808">Transferase</keyword>
<dbReference type="InterPro" id="IPR042296">
    <property type="entry name" value="tRNA_met_Trm1_C"/>
</dbReference>
<dbReference type="AlphaFoldDB" id="A0A1J5U1Y6"/>
<evidence type="ECO:0000256" key="3">
    <source>
        <dbReference type="ARBA" id="ARBA00022679"/>
    </source>
</evidence>
<organism evidence="10 11">
    <name type="scientific">Marine Group III euryarchaeote CG-Epi1</name>
    <dbReference type="NCBI Taxonomy" id="1888995"/>
    <lineage>
        <taxon>Archaea</taxon>
        <taxon>Methanobacteriati</taxon>
        <taxon>Thermoplasmatota</taxon>
        <taxon>Thermoplasmata</taxon>
        <taxon>Candidatus Thermoprofundales</taxon>
    </lineage>
</organism>
<gene>
    <name evidence="10" type="ORF">BD935_05425</name>
</gene>